<keyword evidence="7" id="KW-0472">Membrane</keyword>
<evidence type="ECO:0000256" key="3">
    <source>
        <dbReference type="ARBA" id="ARBA00022452"/>
    </source>
</evidence>
<evidence type="ECO:0000256" key="2">
    <source>
        <dbReference type="ARBA" id="ARBA00022448"/>
    </source>
</evidence>
<evidence type="ECO:0000256" key="4">
    <source>
        <dbReference type="ARBA" id="ARBA00022692"/>
    </source>
</evidence>
<evidence type="ECO:0000256" key="5">
    <source>
        <dbReference type="ARBA" id="ARBA00022729"/>
    </source>
</evidence>
<organism evidence="11 12">
    <name type="scientific">bacterium (Candidatus Ratteibacteria) CG01_land_8_20_14_3_00_40_19</name>
    <dbReference type="NCBI Taxonomy" id="2014290"/>
    <lineage>
        <taxon>Bacteria</taxon>
        <taxon>Candidatus Ratteibacteria</taxon>
    </lineage>
</organism>
<feature type="domain" description="TonB-dependent receptor-like beta-barrel" evidence="10">
    <location>
        <begin position="270"/>
        <end position="477"/>
    </location>
</feature>
<evidence type="ECO:0000259" key="10">
    <source>
        <dbReference type="Pfam" id="PF00593"/>
    </source>
</evidence>
<keyword evidence="5" id="KW-0732">Signal</keyword>
<protein>
    <recommendedName>
        <fullName evidence="10">TonB-dependent receptor-like beta-barrel domain-containing protein</fullName>
    </recommendedName>
</protein>
<evidence type="ECO:0000313" key="11">
    <source>
        <dbReference type="EMBL" id="PIV64696.1"/>
    </source>
</evidence>
<proteinExistence type="predicted"/>
<dbReference type="InterPro" id="IPR036942">
    <property type="entry name" value="Beta-barrel_TonB_sf"/>
</dbReference>
<dbReference type="EMBL" id="PETL01000043">
    <property type="protein sequence ID" value="PIV64696.1"/>
    <property type="molecule type" value="Genomic_DNA"/>
</dbReference>
<keyword evidence="2" id="KW-0813">Transport</keyword>
<evidence type="ECO:0000256" key="7">
    <source>
        <dbReference type="ARBA" id="ARBA00023136"/>
    </source>
</evidence>
<accession>A0A2M7EAC6</accession>
<comment type="subcellular location">
    <subcellularLocation>
        <location evidence="1">Cell outer membrane</location>
        <topology evidence="1">Multi-pass membrane protein</topology>
    </subcellularLocation>
</comment>
<dbReference type="PANTHER" id="PTHR30069:SF29">
    <property type="entry name" value="HEMOGLOBIN AND HEMOGLOBIN-HAPTOGLOBIN-BINDING PROTEIN 1-RELATED"/>
    <property type="match status" value="1"/>
</dbReference>
<name>A0A2M7EAC6_9BACT</name>
<dbReference type="Proteomes" id="UP000228886">
    <property type="component" value="Unassembled WGS sequence"/>
</dbReference>
<evidence type="ECO:0000256" key="1">
    <source>
        <dbReference type="ARBA" id="ARBA00004571"/>
    </source>
</evidence>
<evidence type="ECO:0000256" key="9">
    <source>
        <dbReference type="ARBA" id="ARBA00023237"/>
    </source>
</evidence>
<sequence length="503" mass="58681">MYLKVFLPIFLLLLPGLIHAEEKLLLPETVITGEDRSKSKLPSLGLKAAEGTEGLFLPEPPSPRPEKIFSSEMEIEGGDNQRKKFFLKNKVFEEEKFNFETNFFYKKEGGYRANSDFELFDFFSFLELGLSEEEKIALRGNYFWKESGLPGKIDALTLNNRGKSKAEDVTFKWEKFFPAENSWKGKVSYQNSWTKNSKVSSRYRNEKTLFQLGYEDAPFSFLTFFSQERLADCYKIEDYYFSLGMQDLQITPVFYADGLLKAEKRKGLGTLFLPELKISFEPSNDTAIFLKAGSFLKFQEFKELYLKENFTEVNPVILKPENEESVKLGLRKKINQDKIEFNLFNGEKKNLIIWTDGDGNGLYQPTNIKKTRFWGSQLSWEKKYCSRFTQKFLYRHQELENQGSAVSYIPYEPSDILESNLQIEADRFTFEIIGRYQNKRYYEENNSQQLPAFGVLETKLFYSLTKYAKIFLTVENLADKTYEIVKGYPSPGRRFFGGINLKF</sequence>
<evidence type="ECO:0000313" key="12">
    <source>
        <dbReference type="Proteomes" id="UP000228886"/>
    </source>
</evidence>
<dbReference type="InterPro" id="IPR039426">
    <property type="entry name" value="TonB-dep_rcpt-like"/>
</dbReference>
<keyword evidence="6" id="KW-0798">TonB box</keyword>
<dbReference type="PANTHER" id="PTHR30069">
    <property type="entry name" value="TONB-DEPENDENT OUTER MEMBRANE RECEPTOR"/>
    <property type="match status" value="1"/>
</dbReference>
<comment type="caution">
    <text evidence="11">The sequence shown here is derived from an EMBL/GenBank/DDBJ whole genome shotgun (WGS) entry which is preliminary data.</text>
</comment>
<reference evidence="12" key="1">
    <citation type="submission" date="2017-09" db="EMBL/GenBank/DDBJ databases">
        <title>Depth-based differentiation of microbial function through sediment-hosted aquifers and enrichment of novel symbionts in the deep terrestrial subsurface.</title>
        <authorList>
            <person name="Probst A.J."/>
            <person name="Ladd B."/>
            <person name="Jarett J.K."/>
            <person name="Geller-Mcgrath D.E."/>
            <person name="Sieber C.M.K."/>
            <person name="Emerson J.B."/>
            <person name="Anantharaman K."/>
            <person name="Thomas B.C."/>
            <person name="Malmstrom R."/>
            <person name="Stieglmeier M."/>
            <person name="Klingl A."/>
            <person name="Woyke T."/>
            <person name="Ryan C.M."/>
            <person name="Banfield J.F."/>
        </authorList>
    </citation>
    <scope>NUCLEOTIDE SEQUENCE [LARGE SCALE GENOMIC DNA]</scope>
</reference>
<dbReference type="AlphaFoldDB" id="A0A2M7EAC6"/>
<dbReference type="GO" id="GO:0009279">
    <property type="term" value="C:cell outer membrane"/>
    <property type="evidence" value="ECO:0007669"/>
    <property type="project" value="UniProtKB-SubCell"/>
</dbReference>
<evidence type="ECO:0000256" key="6">
    <source>
        <dbReference type="ARBA" id="ARBA00023077"/>
    </source>
</evidence>
<dbReference type="GO" id="GO:0015344">
    <property type="term" value="F:siderophore uptake transmembrane transporter activity"/>
    <property type="evidence" value="ECO:0007669"/>
    <property type="project" value="TreeGrafter"/>
</dbReference>
<dbReference type="Pfam" id="PF00593">
    <property type="entry name" value="TonB_dep_Rec_b-barrel"/>
    <property type="match status" value="1"/>
</dbReference>
<dbReference type="GO" id="GO:0044718">
    <property type="term" value="P:siderophore transmembrane transport"/>
    <property type="evidence" value="ECO:0007669"/>
    <property type="project" value="TreeGrafter"/>
</dbReference>
<evidence type="ECO:0000256" key="8">
    <source>
        <dbReference type="ARBA" id="ARBA00023170"/>
    </source>
</evidence>
<keyword evidence="4" id="KW-0812">Transmembrane</keyword>
<dbReference type="SUPFAM" id="SSF56935">
    <property type="entry name" value="Porins"/>
    <property type="match status" value="1"/>
</dbReference>
<keyword evidence="9" id="KW-0998">Cell outer membrane</keyword>
<dbReference type="Gene3D" id="2.40.170.20">
    <property type="entry name" value="TonB-dependent receptor, beta-barrel domain"/>
    <property type="match status" value="1"/>
</dbReference>
<keyword evidence="8" id="KW-0675">Receptor</keyword>
<dbReference type="InterPro" id="IPR000531">
    <property type="entry name" value="Beta-barrel_TonB"/>
</dbReference>
<keyword evidence="3" id="KW-1134">Transmembrane beta strand</keyword>
<gene>
    <name evidence="11" type="ORF">COS11_00835</name>
</gene>